<keyword evidence="2" id="KW-1185">Reference proteome</keyword>
<name>A0A833JGR8_9BACT</name>
<evidence type="ECO:0008006" key="3">
    <source>
        <dbReference type="Google" id="ProtNLM"/>
    </source>
</evidence>
<dbReference type="NCBIfam" id="TIGR02548">
    <property type="entry name" value="casB_cse2"/>
    <property type="match status" value="1"/>
</dbReference>
<evidence type="ECO:0000313" key="2">
    <source>
        <dbReference type="Proteomes" id="UP000442694"/>
    </source>
</evidence>
<dbReference type="RefSeq" id="WP_152212500.1">
    <property type="nucleotide sequence ID" value="NZ_WFLN01000005.1"/>
</dbReference>
<protein>
    <recommendedName>
        <fullName evidence="3">Type I-E CRISPR-associated protein Cse2/CasB</fullName>
    </recommendedName>
</protein>
<reference evidence="1 2" key="1">
    <citation type="submission" date="2019-10" db="EMBL/GenBank/DDBJ databases">
        <title>New genus of Silvanigrellaceae.</title>
        <authorList>
            <person name="Pitt A."/>
            <person name="Hahn M.W."/>
        </authorList>
    </citation>
    <scope>NUCLEOTIDE SEQUENCE [LARGE SCALE GENOMIC DNA]</scope>
    <source>
        <strain evidence="1 2">33A1-SZDP</strain>
    </source>
</reference>
<comment type="caution">
    <text evidence="1">The sequence shown here is derived from an EMBL/GenBank/DDBJ whole genome shotgun (WGS) entry which is preliminary data.</text>
</comment>
<gene>
    <name evidence="1" type="ORF">GCL57_06325</name>
</gene>
<accession>A0A833JGR8</accession>
<organism evidence="1 2">
    <name type="scientific">Fluviispira multicolorata</name>
    <dbReference type="NCBI Taxonomy" id="2654512"/>
    <lineage>
        <taxon>Bacteria</taxon>
        <taxon>Pseudomonadati</taxon>
        <taxon>Bdellovibrionota</taxon>
        <taxon>Oligoflexia</taxon>
        <taxon>Silvanigrellales</taxon>
        <taxon>Silvanigrellaceae</taxon>
        <taxon>Fluviispira</taxon>
    </lineage>
</organism>
<sequence>MSIKSHSNSDELSNYFYGISKAIDDLLIEREEDRSALSKELIAKIKSARNRVDRFHLIYFALVRKNIALDLNQKNIQFNENILQDTLMILCPIQASLGYSKAEKKENFPVALGKMLETPNSENYNSIERRFLNLLHTPREHLSIGLHSLISIMNSNFDMYKINWCELYLDIYYWDKNKYEYKNKYERIQYKWAVEFYNSLNLPSKNDKKKKE</sequence>
<dbReference type="EMBL" id="WFLN01000005">
    <property type="protein sequence ID" value="KAB8032261.1"/>
    <property type="molecule type" value="Genomic_DNA"/>
</dbReference>
<proteinExistence type="predicted"/>
<dbReference type="InterPro" id="IPR013382">
    <property type="entry name" value="CRISPR-assoc_prot_Cse2"/>
</dbReference>
<dbReference type="Proteomes" id="UP000442694">
    <property type="component" value="Unassembled WGS sequence"/>
</dbReference>
<dbReference type="InterPro" id="IPR038287">
    <property type="entry name" value="Cse2_sf"/>
</dbReference>
<dbReference type="Pfam" id="PF09485">
    <property type="entry name" value="CRISPR_Cse2"/>
    <property type="match status" value="1"/>
</dbReference>
<evidence type="ECO:0000313" key="1">
    <source>
        <dbReference type="EMBL" id="KAB8032261.1"/>
    </source>
</evidence>
<dbReference type="AlphaFoldDB" id="A0A833JGR8"/>
<dbReference type="Gene3D" id="1.10.520.40">
    <property type="entry name" value="CRISPR-associated protein Cse2"/>
    <property type="match status" value="1"/>
</dbReference>